<evidence type="ECO:0000313" key="1">
    <source>
        <dbReference type="EMBL" id="KAL3085916.1"/>
    </source>
</evidence>
<dbReference type="EMBL" id="JBICCN010000219">
    <property type="protein sequence ID" value="KAL3085916.1"/>
    <property type="molecule type" value="Genomic_DNA"/>
</dbReference>
<evidence type="ECO:0000313" key="2">
    <source>
        <dbReference type="Proteomes" id="UP001620645"/>
    </source>
</evidence>
<gene>
    <name evidence="1" type="ORF">niasHS_008958</name>
</gene>
<keyword evidence="2" id="KW-1185">Reference proteome</keyword>
<protein>
    <submittedName>
        <fullName evidence="1">Uncharacterized protein</fullName>
    </submittedName>
</protein>
<proteinExistence type="predicted"/>
<dbReference type="Proteomes" id="UP001620645">
    <property type="component" value="Unassembled WGS sequence"/>
</dbReference>
<dbReference type="AlphaFoldDB" id="A0ABD2J5J2"/>
<sequence length="234" mass="26686">MALLSDRFDILVDKHFDGKTTELTIWRTIEIRKDKGRNANENGSKPILSVWISDNDNYLEELQPVPLGDNVVKFPIVLIHGNFVEFSMPNRPLHNKIRFHYLYIESWCDFWGLATWGPDIWGPDFWGSRHLGTRLLGTRLLGIPTFGDPTFGDPTLREPDIWGSRHLGTRLLGIPTFGDPTFGDPTLREPDIWGSRHLGTRLLGTRHLGIPTFGDPTLRDPDIWGPDIWGPNDI</sequence>
<accession>A0ABD2J5J2</accession>
<name>A0ABD2J5J2_HETSC</name>
<comment type="caution">
    <text evidence="1">The sequence shown here is derived from an EMBL/GenBank/DDBJ whole genome shotgun (WGS) entry which is preliminary data.</text>
</comment>
<reference evidence="1 2" key="1">
    <citation type="submission" date="2024-10" db="EMBL/GenBank/DDBJ databases">
        <authorList>
            <person name="Kim D."/>
        </authorList>
    </citation>
    <scope>NUCLEOTIDE SEQUENCE [LARGE SCALE GENOMIC DNA]</scope>
    <source>
        <strain evidence="1">Taebaek</strain>
    </source>
</reference>
<organism evidence="1 2">
    <name type="scientific">Heterodera schachtii</name>
    <name type="common">Sugarbeet cyst nematode worm</name>
    <name type="synonym">Tylenchus schachtii</name>
    <dbReference type="NCBI Taxonomy" id="97005"/>
    <lineage>
        <taxon>Eukaryota</taxon>
        <taxon>Metazoa</taxon>
        <taxon>Ecdysozoa</taxon>
        <taxon>Nematoda</taxon>
        <taxon>Chromadorea</taxon>
        <taxon>Rhabditida</taxon>
        <taxon>Tylenchina</taxon>
        <taxon>Tylenchomorpha</taxon>
        <taxon>Tylenchoidea</taxon>
        <taxon>Heteroderidae</taxon>
        <taxon>Heteroderinae</taxon>
        <taxon>Heterodera</taxon>
    </lineage>
</organism>